<reference evidence="3" key="1">
    <citation type="submission" date="2017-01" db="EMBL/GenBank/DDBJ databases">
        <authorList>
            <person name="Assis F.L."/>
            <person name="Abrahao J.S."/>
            <person name="Silva L."/>
            <person name="Khalil J.B."/>
            <person name="Rodrigues R."/>
            <person name="Silva L.S."/>
            <person name="Arantes T."/>
            <person name="Boratto P."/>
            <person name="Andrade M."/>
            <person name="Kroon E.G."/>
            <person name="Ribeiro B."/>
            <person name="Bergier I."/>
            <person name="Seligmann H."/>
            <person name="Ghigo E."/>
            <person name="Colson P."/>
            <person name="Levasseur A."/>
            <person name="Raoult D."/>
            <person name="Scola B.L."/>
        </authorList>
    </citation>
    <scope>NUCLEOTIDE SEQUENCE</scope>
    <source>
        <strain evidence="3">Soda lake</strain>
    </source>
</reference>
<dbReference type="GeneID" id="80518522"/>
<feature type="transmembrane region" description="Helical" evidence="2">
    <location>
        <begin position="216"/>
        <end position="235"/>
    </location>
</feature>
<evidence type="ECO:0000256" key="2">
    <source>
        <dbReference type="SAM" id="Phobius"/>
    </source>
</evidence>
<organism evidence="3">
    <name type="scientific">Tupanvirus soda lake</name>
    <dbReference type="NCBI Taxonomy" id="2126985"/>
    <lineage>
        <taxon>Viruses</taxon>
        <taxon>Varidnaviria</taxon>
        <taxon>Bamfordvirae</taxon>
        <taxon>Nucleocytoviricota</taxon>
        <taxon>Megaviricetes</taxon>
        <taxon>Imitervirales</taxon>
        <taxon>Mimiviridae</taxon>
        <taxon>Megamimivirinae</taxon>
        <taxon>Tupanvirus</taxon>
        <taxon>Tupanvirus salinum</taxon>
    </lineage>
</organism>
<evidence type="ECO:0000313" key="3">
    <source>
        <dbReference type="EMBL" id="QKU35105.1"/>
    </source>
</evidence>
<proteinExistence type="predicted"/>
<keyword evidence="2" id="KW-1133">Transmembrane helix</keyword>
<dbReference type="KEGG" id="vg:80518522"/>
<protein>
    <submittedName>
        <fullName evidence="3">Uncharacterized protein</fullName>
    </submittedName>
</protein>
<keyword evidence="2" id="KW-0812">Transmembrane</keyword>
<evidence type="ECO:0000256" key="1">
    <source>
        <dbReference type="SAM" id="MobiDB-lite"/>
    </source>
</evidence>
<sequence length="279" mass="31594">MNNNYHTQMDKQNNNMLNEIAASNHLLQQQMQNFQGTPINKSQQPNQQINAMAMNPATMNPAAINPATMNPATMNPAAMNPATMNPQLMQQLYAQQMAQQAQQNQLYQQQQQKLNNQTNQQFPQQQPIADDDEIELSDTKPEPKQKASTQDTKQPQQINKQIQQLIQNNDEQPDPTAQQLAQKIDKNAIQAKKPNTQIQYPPQIKYVPVEKPQSKMMEYIVIPILLIVVFVALVHPKTSSILEKYLPQLTSTKGILIRGAVLAVLYIVIRFIASSMSKK</sequence>
<reference evidence="3" key="2">
    <citation type="journal article" date="2018" name="Nat. Commun.">
        <title>Tailed giant Tupanvirus possesses the most complete translational apparatus of the known virosphere.</title>
        <authorList>
            <person name="Abrahao J."/>
            <person name="Silva L."/>
            <person name="Silva L.S."/>
            <person name="Khalil J.Y.B."/>
            <person name="Rodrigues R."/>
            <person name="Arantes T."/>
            <person name="Assis F."/>
            <person name="Boratto P."/>
            <person name="Andrade M."/>
            <person name="Kroon E.G."/>
            <person name="Ribeiro B."/>
            <person name="Bergier I."/>
            <person name="Seligmann H."/>
            <person name="Ghigo E."/>
            <person name="Colson P."/>
            <person name="Levasseur A."/>
            <person name="Kroemer G."/>
            <person name="Raoult D."/>
            <person name="La Scola B."/>
        </authorList>
    </citation>
    <scope>NUCLEOTIDE SEQUENCE [LARGE SCALE GENOMIC DNA]</scope>
    <source>
        <strain evidence="3">Soda lake</strain>
    </source>
</reference>
<accession>A0A6N1NKE7</accession>
<keyword evidence="2" id="KW-0472">Membrane</keyword>
<feature type="transmembrane region" description="Helical" evidence="2">
    <location>
        <begin position="255"/>
        <end position="273"/>
    </location>
</feature>
<dbReference type="EMBL" id="KY523104">
    <property type="protein sequence ID" value="QKU35105.1"/>
    <property type="molecule type" value="Genomic_DNA"/>
</dbReference>
<feature type="region of interest" description="Disordered" evidence="1">
    <location>
        <begin position="138"/>
        <end position="158"/>
    </location>
</feature>
<dbReference type="RefSeq" id="YP_010781758.1">
    <property type="nucleotide sequence ID" value="NC_075039.1"/>
</dbReference>
<name>A0A6N1NKE7_9VIRU</name>